<dbReference type="PANTHER" id="PTHR35691:SF1">
    <property type="entry name" value="EXPRESSED PROTEIN"/>
    <property type="match status" value="1"/>
</dbReference>
<gene>
    <name evidence="2" type="ORF">KFL_001320170</name>
</gene>
<dbReference type="OrthoDB" id="508902at2759"/>
<dbReference type="Proteomes" id="UP000054558">
    <property type="component" value="Unassembled WGS sequence"/>
</dbReference>
<sequence>MEPPVIPKTEKQLKEDLGDCIMGSSYVYSLLGCAVAIPLGIRRKSLMPLVFLGCTGGLLDLIQGYRSCLEQQRALDEFRERQKREFG</sequence>
<name>A0A1Y1I0N7_KLENI</name>
<evidence type="ECO:0000313" key="3">
    <source>
        <dbReference type="Proteomes" id="UP000054558"/>
    </source>
</evidence>
<keyword evidence="3" id="KW-1185">Reference proteome</keyword>
<keyword evidence="1" id="KW-0472">Membrane</keyword>
<proteinExistence type="predicted"/>
<keyword evidence="1" id="KW-0812">Transmembrane</keyword>
<dbReference type="AlphaFoldDB" id="A0A1Y1I0N7"/>
<accession>A0A1Y1I0N7</accession>
<dbReference type="PANTHER" id="PTHR35691">
    <property type="entry name" value="EXPRESSED PROTEIN"/>
    <property type="match status" value="1"/>
</dbReference>
<protein>
    <submittedName>
        <fullName evidence="2">Uncharacterized protein</fullName>
    </submittedName>
</protein>
<keyword evidence="1" id="KW-1133">Transmembrane helix</keyword>
<dbReference type="EMBL" id="DF237081">
    <property type="protein sequence ID" value="GAQ83009.1"/>
    <property type="molecule type" value="Genomic_DNA"/>
</dbReference>
<feature type="transmembrane region" description="Helical" evidence="1">
    <location>
        <begin position="21"/>
        <end position="41"/>
    </location>
</feature>
<dbReference type="OMA" id="IMSVSAC"/>
<evidence type="ECO:0000256" key="1">
    <source>
        <dbReference type="SAM" id="Phobius"/>
    </source>
</evidence>
<reference evidence="2 3" key="1">
    <citation type="journal article" date="2014" name="Nat. Commun.">
        <title>Klebsormidium flaccidum genome reveals primary factors for plant terrestrial adaptation.</title>
        <authorList>
            <person name="Hori K."/>
            <person name="Maruyama F."/>
            <person name="Fujisawa T."/>
            <person name="Togashi T."/>
            <person name="Yamamoto N."/>
            <person name="Seo M."/>
            <person name="Sato S."/>
            <person name="Yamada T."/>
            <person name="Mori H."/>
            <person name="Tajima N."/>
            <person name="Moriyama T."/>
            <person name="Ikeuchi M."/>
            <person name="Watanabe M."/>
            <person name="Wada H."/>
            <person name="Kobayashi K."/>
            <person name="Saito M."/>
            <person name="Masuda T."/>
            <person name="Sasaki-Sekimoto Y."/>
            <person name="Mashiguchi K."/>
            <person name="Awai K."/>
            <person name="Shimojima M."/>
            <person name="Masuda S."/>
            <person name="Iwai M."/>
            <person name="Nobusawa T."/>
            <person name="Narise T."/>
            <person name="Kondo S."/>
            <person name="Saito H."/>
            <person name="Sato R."/>
            <person name="Murakawa M."/>
            <person name="Ihara Y."/>
            <person name="Oshima-Yamada Y."/>
            <person name="Ohtaka K."/>
            <person name="Satoh M."/>
            <person name="Sonobe K."/>
            <person name="Ishii M."/>
            <person name="Ohtani R."/>
            <person name="Kanamori-Sato M."/>
            <person name="Honoki R."/>
            <person name="Miyazaki D."/>
            <person name="Mochizuki H."/>
            <person name="Umetsu J."/>
            <person name="Higashi K."/>
            <person name="Shibata D."/>
            <person name="Kamiya Y."/>
            <person name="Sato N."/>
            <person name="Nakamura Y."/>
            <person name="Tabata S."/>
            <person name="Ida S."/>
            <person name="Kurokawa K."/>
            <person name="Ohta H."/>
        </authorList>
    </citation>
    <scope>NUCLEOTIDE SEQUENCE [LARGE SCALE GENOMIC DNA]</scope>
    <source>
        <strain evidence="2 3">NIES-2285</strain>
    </source>
</reference>
<organism evidence="2 3">
    <name type="scientific">Klebsormidium nitens</name>
    <name type="common">Green alga</name>
    <name type="synonym">Ulothrix nitens</name>
    <dbReference type="NCBI Taxonomy" id="105231"/>
    <lineage>
        <taxon>Eukaryota</taxon>
        <taxon>Viridiplantae</taxon>
        <taxon>Streptophyta</taxon>
        <taxon>Klebsormidiophyceae</taxon>
        <taxon>Klebsormidiales</taxon>
        <taxon>Klebsormidiaceae</taxon>
        <taxon>Klebsormidium</taxon>
    </lineage>
</organism>
<evidence type="ECO:0000313" key="2">
    <source>
        <dbReference type="EMBL" id="GAQ83009.1"/>
    </source>
</evidence>